<name>A0A1I4VUR3_9GAMM</name>
<keyword evidence="5" id="KW-0804">Transcription</keyword>
<gene>
    <name evidence="7" type="ORF">SAMN04487961_1944</name>
</gene>
<evidence type="ECO:0000259" key="6">
    <source>
        <dbReference type="PROSITE" id="PS50931"/>
    </source>
</evidence>
<comment type="similarity">
    <text evidence="1">Belongs to the LysR transcriptional regulatory family.</text>
</comment>
<dbReference type="Proteomes" id="UP000199339">
    <property type="component" value="Unassembled WGS sequence"/>
</dbReference>
<dbReference type="GO" id="GO:0003700">
    <property type="term" value="F:DNA-binding transcription factor activity"/>
    <property type="evidence" value="ECO:0007669"/>
    <property type="project" value="InterPro"/>
</dbReference>
<dbReference type="Pfam" id="PF00126">
    <property type="entry name" value="HTH_1"/>
    <property type="match status" value="1"/>
</dbReference>
<keyword evidence="3" id="KW-0238">DNA-binding</keyword>
<dbReference type="GO" id="GO:0003677">
    <property type="term" value="F:DNA binding"/>
    <property type="evidence" value="ECO:0007669"/>
    <property type="project" value="UniProtKB-KW"/>
</dbReference>
<dbReference type="Gene3D" id="1.10.10.10">
    <property type="entry name" value="Winged helix-like DNA-binding domain superfamily/Winged helix DNA-binding domain"/>
    <property type="match status" value="1"/>
</dbReference>
<dbReference type="AlphaFoldDB" id="A0A1I4VUR3"/>
<dbReference type="InterPro" id="IPR000847">
    <property type="entry name" value="LysR_HTH_N"/>
</dbReference>
<organism evidence="7 8">
    <name type="scientific">Marinobacter pelagius</name>
    <dbReference type="NCBI Taxonomy" id="379482"/>
    <lineage>
        <taxon>Bacteria</taxon>
        <taxon>Pseudomonadati</taxon>
        <taxon>Pseudomonadota</taxon>
        <taxon>Gammaproteobacteria</taxon>
        <taxon>Pseudomonadales</taxon>
        <taxon>Marinobacteraceae</taxon>
        <taxon>Marinobacter</taxon>
    </lineage>
</organism>
<proteinExistence type="inferred from homology"/>
<dbReference type="SUPFAM" id="SSF53850">
    <property type="entry name" value="Periplasmic binding protein-like II"/>
    <property type="match status" value="1"/>
</dbReference>
<dbReference type="GO" id="GO:2000142">
    <property type="term" value="P:regulation of DNA-templated transcription initiation"/>
    <property type="evidence" value="ECO:0007669"/>
    <property type="project" value="TreeGrafter"/>
</dbReference>
<protein>
    <submittedName>
        <fullName evidence="7">LysR family transcriptional regulator, transcriptional activator of nhaA</fullName>
    </submittedName>
</protein>
<dbReference type="PANTHER" id="PTHR30293">
    <property type="entry name" value="TRANSCRIPTIONAL REGULATORY PROTEIN NAC-RELATED"/>
    <property type="match status" value="1"/>
</dbReference>
<dbReference type="InterPro" id="IPR036390">
    <property type="entry name" value="WH_DNA-bd_sf"/>
</dbReference>
<evidence type="ECO:0000256" key="2">
    <source>
        <dbReference type="ARBA" id="ARBA00023015"/>
    </source>
</evidence>
<evidence type="ECO:0000256" key="5">
    <source>
        <dbReference type="ARBA" id="ARBA00023163"/>
    </source>
</evidence>
<dbReference type="PROSITE" id="PS50931">
    <property type="entry name" value="HTH_LYSR"/>
    <property type="match status" value="1"/>
</dbReference>
<keyword evidence="8" id="KW-1185">Reference proteome</keyword>
<keyword evidence="2" id="KW-0805">Transcription regulation</keyword>
<evidence type="ECO:0000313" key="8">
    <source>
        <dbReference type="Proteomes" id="UP000199339"/>
    </source>
</evidence>
<feature type="domain" description="HTH lysR-type" evidence="6">
    <location>
        <begin position="4"/>
        <end position="61"/>
    </location>
</feature>
<reference evidence="8" key="1">
    <citation type="submission" date="2016-10" db="EMBL/GenBank/DDBJ databases">
        <authorList>
            <person name="Varghese N."/>
            <person name="Submissions S."/>
        </authorList>
    </citation>
    <scope>NUCLEOTIDE SEQUENCE [LARGE SCALE GENOMIC DNA]</scope>
    <source>
        <strain evidence="8">CGMCC 1.6775</strain>
    </source>
</reference>
<evidence type="ECO:0000256" key="1">
    <source>
        <dbReference type="ARBA" id="ARBA00009437"/>
    </source>
</evidence>
<dbReference type="SUPFAM" id="SSF46785">
    <property type="entry name" value="Winged helix' DNA-binding domain"/>
    <property type="match status" value="1"/>
</dbReference>
<dbReference type="InterPro" id="IPR005119">
    <property type="entry name" value="LysR_subst-bd"/>
</dbReference>
<dbReference type="PANTHER" id="PTHR30293:SF2">
    <property type="entry name" value="TRANSCRIPTIONAL ACTIVATOR PROTEIN NHAR"/>
    <property type="match status" value="1"/>
</dbReference>
<dbReference type="OrthoDB" id="464481at2"/>
<dbReference type="InterPro" id="IPR036388">
    <property type="entry name" value="WH-like_DNA-bd_sf"/>
</dbReference>
<evidence type="ECO:0000313" key="7">
    <source>
        <dbReference type="EMBL" id="SFN04932.1"/>
    </source>
</evidence>
<evidence type="ECO:0000256" key="4">
    <source>
        <dbReference type="ARBA" id="ARBA00023159"/>
    </source>
</evidence>
<keyword evidence="4" id="KW-0010">Activator</keyword>
<dbReference type="Pfam" id="PF03466">
    <property type="entry name" value="LysR_substrate"/>
    <property type="match status" value="1"/>
</dbReference>
<dbReference type="EMBL" id="FOUR01000004">
    <property type="protein sequence ID" value="SFN04932.1"/>
    <property type="molecule type" value="Genomic_DNA"/>
</dbReference>
<dbReference type="RefSeq" id="WP_092002368.1">
    <property type="nucleotide sequence ID" value="NZ_FOUR01000004.1"/>
</dbReference>
<accession>A0A1I4VUR3</accession>
<sequence>MEQLNLRHLYYFWVISREGSIARASELLDLAPQTLSGQLATFESAVGGRLFLRERRKLALTDLGRMILGYADDIFALTGELTDTLQLAPADRPLTLAAGISASIHKLIAYYLLQPAMVLKRPVQLECRTGRTEDLVLSLKRKELDVVLADRMPGLDEHGPFTVHPVAGSSISLFAAPALAANLKEGFPDSLNGQPLLANATDAPYFERLMNWLSLQGVRMRLMARVDDSALIKVFGRQGYGVFAAPTVIRREVCRQYEVEHIARIDEVQDELFAITRGRKLAHEGVRAICMDPVNFNALSTDLDR</sequence>
<dbReference type="Gene3D" id="3.40.190.10">
    <property type="entry name" value="Periplasmic binding protein-like II"/>
    <property type="match status" value="2"/>
</dbReference>
<evidence type="ECO:0000256" key="3">
    <source>
        <dbReference type="ARBA" id="ARBA00023125"/>
    </source>
</evidence>